<evidence type="ECO:0000256" key="4">
    <source>
        <dbReference type="ARBA" id="ARBA00023157"/>
    </source>
</evidence>
<organism evidence="7 8">
    <name type="scientific">Vitis vinifera</name>
    <name type="common">Grape</name>
    <dbReference type="NCBI Taxonomy" id="29760"/>
    <lineage>
        <taxon>Eukaryota</taxon>
        <taxon>Viridiplantae</taxon>
        <taxon>Streptophyta</taxon>
        <taxon>Embryophyta</taxon>
        <taxon>Tracheophyta</taxon>
        <taxon>Spermatophyta</taxon>
        <taxon>Magnoliopsida</taxon>
        <taxon>eudicotyledons</taxon>
        <taxon>Gunneridae</taxon>
        <taxon>Pentapetalae</taxon>
        <taxon>rosids</taxon>
        <taxon>Vitales</taxon>
        <taxon>Vitaceae</taxon>
        <taxon>Viteae</taxon>
        <taxon>Vitis</taxon>
    </lineage>
</organism>
<dbReference type="PROSITE" id="PS50015">
    <property type="entry name" value="SAP_B"/>
    <property type="match status" value="2"/>
</dbReference>
<keyword evidence="4" id="KW-1015">Disulfide bond</keyword>
<reference evidence="7 8" key="1">
    <citation type="journal article" date="2023" name="Hortic Res">
        <title>The complete reference genome for grapevine (Vitis vinifera L.) genetics and breeding.</title>
        <authorList>
            <person name="Shi X."/>
            <person name="Cao S."/>
            <person name="Wang X."/>
            <person name="Huang S."/>
            <person name="Wang Y."/>
            <person name="Liu Z."/>
            <person name="Liu W."/>
            <person name="Leng X."/>
            <person name="Peng Y."/>
            <person name="Wang N."/>
            <person name="Wang Y."/>
            <person name="Ma Z."/>
            <person name="Xu X."/>
            <person name="Zhang F."/>
            <person name="Xue H."/>
            <person name="Zhong H."/>
            <person name="Wang Y."/>
            <person name="Zhang K."/>
            <person name="Velt A."/>
            <person name="Avia K."/>
            <person name="Holtgrawe D."/>
            <person name="Grimplet J."/>
            <person name="Matus J.T."/>
            <person name="Ware D."/>
            <person name="Wu X."/>
            <person name="Wang H."/>
            <person name="Liu C."/>
            <person name="Fang Y."/>
            <person name="Rustenholz C."/>
            <person name="Cheng Z."/>
            <person name="Xiao H."/>
            <person name="Zhou Y."/>
        </authorList>
    </citation>
    <scope>NUCLEOTIDE SEQUENCE [LARGE SCALE GENOMIC DNA]</scope>
    <source>
        <strain evidence="8">cv. Pinot noir / PN40024</strain>
        <tissue evidence="7">Leaf</tissue>
    </source>
</reference>
<gene>
    <name evidence="7" type="ORF">VitviT2T_011895</name>
</gene>
<dbReference type="PANTHER" id="PTHR11480:SF3">
    <property type="entry name" value="BCDNA.GH08312"/>
    <property type="match status" value="1"/>
</dbReference>
<dbReference type="Pfam" id="PF03489">
    <property type="entry name" value="SapB_2"/>
    <property type="match status" value="1"/>
</dbReference>
<keyword evidence="2" id="KW-0064">Aspartyl protease</keyword>
<evidence type="ECO:0000259" key="6">
    <source>
        <dbReference type="PROSITE" id="PS50015"/>
    </source>
</evidence>
<evidence type="ECO:0000256" key="3">
    <source>
        <dbReference type="ARBA" id="ARBA00023145"/>
    </source>
</evidence>
<keyword evidence="2" id="KW-0378">Hydrolase</keyword>
<accession>A0ABY9CC55</accession>
<keyword evidence="1" id="KW-0645">Protease</keyword>
<dbReference type="InterPro" id="IPR011001">
    <property type="entry name" value="Saposin-like"/>
</dbReference>
<dbReference type="Pfam" id="PF05184">
    <property type="entry name" value="SapB_1"/>
    <property type="match status" value="2"/>
</dbReference>
<dbReference type="PANTHER" id="PTHR11480">
    <property type="entry name" value="SAPOSIN-RELATED"/>
    <property type="match status" value="1"/>
</dbReference>
<keyword evidence="3" id="KW-0865">Zymogen</keyword>
<dbReference type="Proteomes" id="UP001227230">
    <property type="component" value="Chromosome 8"/>
</dbReference>
<sequence>MSVTHLALSPVLCASTEAAHIDHHSVGEKMPEKLLDVGFIIYLIIKPFPTQRFQVFGTKRIITLVSGPFEINQPPFNASLNPIQEGIGCLPLSAEFLSIPSTLPLRKGIMGVRVGLLFLVVLGISWACDARQLQTSDLSSKSIGFSDFSVVLMNSLPKEGEALALEPDDGNENVCTMCERLITEALDLLAENRTQKLIIEMLHATCSEVQSFKQQCITLVDYYAALIFSELALITPGNFCEKANLCGPTFTAGQLYQDSCVFCRHAVDEVLIKLRDPDTQLEILELLLKGCDAVEGLVRKCKRMVFEYGPIILNNTERFLEKNDVCTTVHACGVPPAASVEEAVAKVSDS</sequence>
<evidence type="ECO:0000256" key="5">
    <source>
        <dbReference type="ARBA" id="ARBA00023180"/>
    </source>
</evidence>
<keyword evidence="5" id="KW-0325">Glycoprotein</keyword>
<evidence type="ECO:0000313" key="8">
    <source>
        <dbReference type="Proteomes" id="UP001227230"/>
    </source>
</evidence>
<keyword evidence="8" id="KW-1185">Reference proteome</keyword>
<evidence type="ECO:0000256" key="2">
    <source>
        <dbReference type="ARBA" id="ARBA00022750"/>
    </source>
</evidence>
<dbReference type="InterPro" id="IPR051428">
    <property type="entry name" value="Sphingo_Act-Surfact_Prot"/>
</dbReference>
<dbReference type="InterPro" id="IPR007856">
    <property type="entry name" value="SapB_1"/>
</dbReference>
<protein>
    <recommendedName>
        <fullName evidence="6">Saposin B-type domain-containing protein</fullName>
    </recommendedName>
</protein>
<dbReference type="InterPro" id="IPR008139">
    <property type="entry name" value="SaposinB_dom"/>
</dbReference>
<name>A0ABY9CC55_VITVI</name>
<proteinExistence type="predicted"/>
<dbReference type="SMART" id="SM00741">
    <property type="entry name" value="SapB"/>
    <property type="match status" value="2"/>
</dbReference>
<evidence type="ECO:0000313" key="7">
    <source>
        <dbReference type="EMBL" id="WJZ92925.1"/>
    </source>
</evidence>
<feature type="domain" description="Saposin B-type" evidence="6">
    <location>
        <begin position="256"/>
        <end position="336"/>
    </location>
</feature>
<dbReference type="SUPFAM" id="SSF47862">
    <property type="entry name" value="Saposin"/>
    <property type="match status" value="2"/>
</dbReference>
<dbReference type="Gene3D" id="1.10.225.10">
    <property type="entry name" value="Saposin-like"/>
    <property type="match status" value="2"/>
</dbReference>
<feature type="domain" description="Saposin B-type" evidence="6">
    <location>
        <begin position="171"/>
        <end position="250"/>
    </location>
</feature>
<dbReference type="InterPro" id="IPR008138">
    <property type="entry name" value="SapB_2"/>
</dbReference>
<dbReference type="EMBL" id="CP126655">
    <property type="protein sequence ID" value="WJZ92925.1"/>
    <property type="molecule type" value="Genomic_DNA"/>
</dbReference>
<evidence type="ECO:0000256" key="1">
    <source>
        <dbReference type="ARBA" id="ARBA00022670"/>
    </source>
</evidence>